<evidence type="ECO:0000256" key="1">
    <source>
        <dbReference type="SAM" id="MobiDB-lite"/>
    </source>
</evidence>
<feature type="compositionally biased region" description="Basic and acidic residues" evidence="1">
    <location>
        <begin position="11"/>
        <end position="24"/>
    </location>
</feature>
<dbReference type="Proteomes" id="UP000265100">
    <property type="component" value="Chromosome 1"/>
</dbReference>
<dbReference type="GeneTree" id="ENSGT00730000112371"/>
<feature type="compositionally biased region" description="Low complexity" evidence="1">
    <location>
        <begin position="86"/>
        <end position="106"/>
    </location>
</feature>
<reference evidence="2" key="1">
    <citation type="submission" date="2018-05" db="EMBL/GenBank/DDBJ databases">
        <authorList>
            <person name="Datahose"/>
        </authorList>
    </citation>
    <scope>NUCLEOTIDE SEQUENCE</scope>
</reference>
<feature type="compositionally biased region" description="Basic residues" evidence="1">
    <location>
        <begin position="1"/>
        <end position="10"/>
    </location>
</feature>
<reference evidence="2" key="3">
    <citation type="submission" date="2025-09" db="UniProtKB">
        <authorList>
            <consortium name="Ensembl"/>
        </authorList>
    </citation>
    <scope>IDENTIFICATION</scope>
</reference>
<evidence type="ECO:0000313" key="2">
    <source>
        <dbReference type="Ensembl" id="ENSACLP00000036907.2"/>
    </source>
</evidence>
<keyword evidence="3" id="KW-1185">Reference proteome</keyword>
<dbReference type="OMA" id="ALLFSWC"/>
<organism evidence="2 3">
    <name type="scientific">Astatotilapia calliptera</name>
    <name type="common">Eastern happy</name>
    <name type="synonym">Chromis callipterus</name>
    <dbReference type="NCBI Taxonomy" id="8154"/>
    <lineage>
        <taxon>Eukaryota</taxon>
        <taxon>Metazoa</taxon>
        <taxon>Chordata</taxon>
        <taxon>Craniata</taxon>
        <taxon>Vertebrata</taxon>
        <taxon>Euteleostomi</taxon>
        <taxon>Actinopterygii</taxon>
        <taxon>Neopterygii</taxon>
        <taxon>Teleostei</taxon>
        <taxon>Neoteleostei</taxon>
        <taxon>Acanthomorphata</taxon>
        <taxon>Ovalentaria</taxon>
        <taxon>Cichlomorphae</taxon>
        <taxon>Cichliformes</taxon>
        <taxon>Cichlidae</taxon>
        <taxon>African cichlids</taxon>
        <taxon>Pseudocrenilabrinae</taxon>
        <taxon>Haplochromini</taxon>
        <taxon>Astatotilapia</taxon>
    </lineage>
</organism>
<accession>A0A3P8R758</accession>
<name>A0A3P8R758_ASTCA</name>
<dbReference type="AlphaFoldDB" id="A0A3P8R758"/>
<protein>
    <submittedName>
        <fullName evidence="2">Uncharacterized protein</fullName>
    </submittedName>
</protein>
<dbReference type="Ensembl" id="ENSACLT00000037786.2">
    <property type="protein sequence ID" value="ENSACLP00000036907.2"/>
    <property type="gene ID" value="ENSACLG00000025003.2"/>
</dbReference>
<feature type="compositionally biased region" description="Low complexity" evidence="1">
    <location>
        <begin position="43"/>
        <end position="53"/>
    </location>
</feature>
<evidence type="ECO:0000313" key="3">
    <source>
        <dbReference type="Proteomes" id="UP000265100"/>
    </source>
</evidence>
<proteinExistence type="predicted"/>
<feature type="region of interest" description="Disordered" evidence="1">
    <location>
        <begin position="1"/>
        <end position="106"/>
    </location>
</feature>
<dbReference type="Bgee" id="ENSACLG00000025003">
    <property type="expression patterns" value="Expressed in liver and 8 other cell types or tissues"/>
</dbReference>
<reference evidence="2" key="2">
    <citation type="submission" date="2025-08" db="UniProtKB">
        <authorList>
            <consortium name="Ensembl"/>
        </authorList>
    </citation>
    <scope>IDENTIFICATION</scope>
</reference>
<sequence>MGGKLSKKRKGYDVSDPKDKKDESPATVASADNSAKGEGGAPPTGEETTAEAGNVEDEKAVTAEAAVPQESEAPETSEKEPAAQSDPPAVEEPVASAVKEPVAAAAPEDVAPVVEEPVVAADEALCFLKCCNHCNLFSVTKNEAQPLEDRGTREIFIVRWKCREETEVWNSSTERQ</sequence>
<dbReference type="STRING" id="8154.ENSACLP00000036907"/>